<proteinExistence type="predicted"/>
<keyword evidence="1" id="KW-0489">Methyltransferase</keyword>
<name>A0A8S0XD77_9FIRM</name>
<protein>
    <submittedName>
        <fullName evidence="1">Methyltransferase domain protein</fullName>
    </submittedName>
</protein>
<evidence type="ECO:0000313" key="1">
    <source>
        <dbReference type="EMBL" id="CAA7603216.1"/>
    </source>
</evidence>
<accession>A0A8S0XD77</accession>
<dbReference type="Proteomes" id="UP000836597">
    <property type="component" value="Chromosome"/>
</dbReference>
<gene>
    <name evidence="1" type="ORF">DEACI_4039</name>
</gene>
<dbReference type="PANTHER" id="PTHR38451">
    <property type="entry name" value="TRNA (ADENINE(22)-N(1))-METHYLTRANSFERASE"/>
    <property type="match status" value="1"/>
</dbReference>
<dbReference type="InterPro" id="IPR029063">
    <property type="entry name" value="SAM-dependent_MTases_sf"/>
</dbReference>
<dbReference type="GO" id="GO:0032259">
    <property type="term" value="P:methylation"/>
    <property type="evidence" value="ECO:0007669"/>
    <property type="project" value="UniProtKB-KW"/>
</dbReference>
<dbReference type="KEGG" id="aacx:DEACI_4039"/>
<dbReference type="EMBL" id="LR746496">
    <property type="protein sequence ID" value="CAA7603216.1"/>
    <property type="molecule type" value="Genomic_DNA"/>
</dbReference>
<dbReference type="Pfam" id="PF12847">
    <property type="entry name" value="Methyltransf_18"/>
    <property type="match status" value="1"/>
</dbReference>
<sequence>MTVALLGPRLAAVAARVPRGAKLGDIGTDHAYLPVTLCEEGRIQSAVAVDVHRGPYESALATVRGRGLIEKISVRFGDGLSPLVPGEVDTLVLAGMGGSTMTSILSRRPEILAGISALILQPQGAESQVRRSLLTAGWLLQDEVLVEEEGKIYVVMAMTREPSRQPPEPETEGRRRDRMWQMAAGQRPGFLSFRDVDEIAEGWVGRLKEIGAEALRGLNAAEPAGEVGEIFASSVRTLVWQLGPVIVAQPNSLLRRLLAERIRELDRRLQQMKKAKSPGASERVTVTLVQKLACEGMSVALSGMTGHAWDS</sequence>
<keyword evidence="1" id="KW-0808">Transferase</keyword>
<dbReference type="Gene3D" id="3.40.50.150">
    <property type="entry name" value="Vaccinia Virus protein VP39"/>
    <property type="match status" value="1"/>
</dbReference>
<dbReference type="SUPFAM" id="SSF53335">
    <property type="entry name" value="S-adenosyl-L-methionine-dependent methyltransferases"/>
    <property type="match status" value="1"/>
</dbReference>
<dbReference type="GO" id="GO:0008168">
    <property type="term" value="F:methyltransferase activity"/>
    <property type="evidence" value="ECO:0007669"/>
    <property type="project" value="UniProtKB-KW"/>
</dbReference>
<dbReference type="AlphaFoldDB" id="A0A8S0XD77"/>
<reference evidence="1" key="1">
    <citation type="submission" date="2020-01" db="EMBL/GenBank/DDBJ databases">
        <authorList>
            <person name="Hornung B."/>
        </authorList>
    </citation>
    <scope>NUCLEOTIDE SEQUENCE</scope>
    <source>
        <strain evidence="1">PacBioINE</strain>
    </source>
</reference>
<dbReference type="RefSeq" id="WP_240986469.1">
    <property type="nucleotide sequence ID" value="NZ_LR746496.1"/>
</dbReference>
<dbReference type="PANTHER" id="PTHR38451:SF1">
    <property type="entry name" value="TRNA (ADENINE(22)-N(1))-METHYLTRANSFERASE"/>
    <property type="match status" value="1"/>
</dbReference>
<organism evidence="1">
    <name type="scientific">Acididesulfobacillus acetoxydans</name>
    <dbReference type="NCBI Taxonomy" id="1561005"/>
    <lineage>
        <taxon>Bacteria</taxon>
        <taxon>Bacillati</taxon>
        <taxon>Bacillota</taxon>
        <taxon>Clostridia</taxon>
        <taxon>Eubacteriales</taxon>
        <taxon>Peptococcaceae</taxon>
        <taxon>Acididesulfobacillus</taxon>
    </lineage>
</organism>